<evidence type="ECO:0000256" key="4">
    <source>
        <dbReference type="ARBA" id="ARBA00022692"/>
    </source>
</evidence>
<dbReference type="Gene3D" id="2.40.170.20">
    <property type="entry name" value="TonB-dependent receptor, beta-barrel domain"/>
    <property type="match status" value="1"/>
</dbReference>
<evidence type="ECO:0000259" key="9">
    <source>
        <dbReference type="Pfam" id="PF07715"/>
    </source>
</evidence>
<dbReference type="InterPro" id="IPR012910">
    <property type="entry name" value="Plug_dom"/>
</dbReference>
<comment type="subcellular location">
    <subcellularLocation>
        <location evidence="1 7">Cell outer membrane</location>
        <topology evidence="1 7">Multi-pass membrane protein</topology>
    </subcellularLocation>
</comment>
<evidence type="ECO:0000256" key="6">
    <source>
        <dbReference type="ARBA" id="ARBA00023237"/>
    </source>
</evidence>
<keyword evidence="8" id="KW-0732">Signal</keyword>
<dbReference type="PANTHER" id="PTHR30069:SF28">
    <property type="entry name" value="TONB-DEPENDENT RECEPTOR YNCD-RELATED"/>
    <property type="match status" value="1"/>
</dbReference>
<reference evidence="10 11" key="1">
    <citation type="submission" date="2020-09" db="EMBL/GenBank/DDBJ databases">
        <title>Methylomonas albis sp. nov. and Methylomonas fluvii sp. nov.: Two cold-adapted methanotrophs from the River Elbe and an amended description of Methylovulum psychrotolerans strain Eb1.</title>
        <authorList>
            <person name="Bussmann I.K."/>
            <person name="Klings K.-W."/>
            <person name="Warnstedt J."/>
            <person name="Hoppert M."/>
            <person name="Saborowski A."/>
            <person name="Horn F."/>
            <person name="Liebner S."/>
        </authorList>
    </citation>
    <scope>NUCLEOTIDE SEQUENCE [LARGE SCALE GENOMIC DNA]</scope>
    <source>
        <strain evidence="10 11">EbB</strain>
    </source>
</reference>
<name>A0ABR9D847_9GAMM</name>
<proteinExistence type="inferred from homology"/>
<keyword evidence="2 7" id="KW-0813">Transport</keyword>
<comment type="caution">
    <text evidence="10">The sequence shown here is derived from an EMBL/GenBank/DDBJ whole genome shotgun (WGS) entry which is preliminary data.</text>
</comment>
<comment type="similarity">
    <text evidence="7">Belongs to the TonB-dependent receptor family.</text>
</comment>
<feature type="chain" id="PRO_5045243486" evidence="8">
    <location>
        <begin position="30"/>
        <end position="663"/>
    </location>
</feature>
<evidence type="ECO:0000313" key="10">
    <source>
        <dbReference type="EMBL" id="MBD9359284.1"/>
    </source>
</evidence>
<accession>A0ABR9D847</accession>
<dbReference type="SUPFAM" id="SSF56935">
    <property type="entry name" value="Porins"/>
    <property type="match status" value="1"/>
</dbReference>
<dbReference type="Gene3D" id="2.170.130.10">
    <property type="entry name" value="TonB-dependent receptor, plug domain"/>
    <property type="match status" value="1"/>
</dbReference>
<evidence type="ECO:0000256" key="2">
    <source>
        <dbReference type="ARBA" id="ARBA00022448"/>
    </source>
</evidence>
<evidence type="ECO:0000256" key="8">
    <source>
        <dbReference type="SAM" id="SignalP"/>
    </source>
</evidence>
<dbReference type="EMBL" id="JACXST010000001">
    <property type="protein sequence ID" value="MBD9359284.1"/>
    <property type="molecule type" value="Genomic_DNA"/>
</dbReference>
<keyword evidence="3 7" id="KW-1134">Transmembrane beta strand</keyword>
<keyword evidence="11" id="KW-1185">Reference proteome</keyword>
<evidence type="ECO:0000313" key="11">
    <source>
        <dbReference type="Proteomes" id="UP000641152"/>
    </source>
</evidence>
<dbReference type="PANTHER" id="PTHR30069">
    <property type="entry name" value="TONB-DEPENDENT OUTER MEMBRANE RECEPTOR"/>
    <property type="match status" value="1"/>
</dbReference>
<gene>
    <name evidence="10" type="ORF">EBB_01735</name>
</gene>
<feature type="domain" description="TonB-dependent receptor plug" evidence="9">
    <location>
        <begin position="58"/>
        <end position="163"/>
    </location>
</feature>
<dbReference type="Pfam" id="PF07715">
    <property type="entry name" value="Plug"/>
    <property type="match status" value="1"/>
</dbReference>
<dbReference type="InterPro" id="IPR037066">
    <property type="entry name" value="Plug_dom_sf"/>
</dbReference>
<dbReference type="PROSITE" id="PS52016">
    <property type="entry name" value="TONB_DEPENDENT_REC_3"/>
    <property type="match status" value="1"/>
</dbReference>
<protein>
    <submittedName>
        <fullName evidence="10">TonB-dependent receptor plug domain-containing protein</fullName>
    </submittedName>
</protein>
<keyword evidence="6 7" id="KW-0998">Cell outer membrane</keyword>
<keyword evidence="5 7" id="KW-0472">Membrane</keyword>
<dbReference type="InterPro" id="IPR036942">
    <property type="entry name" value="Beta-barrel_TonB_sf"/>
</dbReference>
<dbReference type="RefSeq" id="WP_192392192.1">
    <property type="nucleotide sequence ID" value="NZ_CAJHIU010000001.1"/>
</dbReference>
<dbReference type="InterPro" id="IPR039426">
    <property type="entry name" value="TonB-dep_rcpt-like"/>
</dbReference>
<keyword evidence="10" id="KW-0675">Receptor</keyword>
<evidence type="ECO:0000256" key="7">
    <source>
        <dbReference type="PROSITE-ProRule" id="PRU01360"/>
    </source>
</evidence>
<feature type="signal peptide" evidence="8">
    <location>
        <begin position="1"/>
        <end position="29"/>
    </location>
</feature>
<dbReference type="Proteomes" id="UP000641152">
    <property type="component" value="Unassembled WGS sequence"/>
</dbReference>
<evidence type="ECO:0000256" key="3">
    <source>
        <dbReference type="ARBA" id="ARBA00022452"/>
    </source>
</evidence>
<organism evidence="10 11">
    <name type="scientific">Methylomonas fluvii</name>
    <dbReference type="NCBI Taxonomy" id="1854564"/>
    <lineage>
        <taxon>Bacteria</taxon>
        <taxon>Pseudomonadati</taxon>
        <taxon>Pseudomonadota</taxon>
        <taxon>Gammaproteobacteria</taxon>
        <taxon>Methylococcales</taxon>
        <taxon>Methylococcaceae</taxon>
        <taxon>Methylomonas</taxon>
    </lineage>
</organism>
<evidence type="ECO:0000256" key="1">
    <source>
        <dbReference type="ARBA" id="ARBA00004571"/>
    </source>
</evidence>
<evidence type="ECO:0000256" key="5">
    <source>
        <dbReference type="ARBA" id="ARBA00023136"/>
    </source>
</evidence>
<keyword evidence="4 7" id="KW-0812">Transmembrane</keyword>
<sequence length="663" mass="72171">MKYTVLSQLSLPKSLLVSLTLLQAGTAVIAEEKTDQLGSTEVVASPVIEENHVDEFSGVSAVVTEEQIRDQNALDLASVLKRTPGVQISRYNPVGAFGGDQGGAVAIRGQGAGRPGSEIKTYIDDIPMYMATWNHPLLDLLPVNGMQSITVYKGPQPAINGNNFGSINLQTKAAAEDGLHGSGRLSGGFFGTITEQADVQGKYGDFDFSLAQGYAKSDGHRQNGYGELRNVMGKAGYQLNPQWRSDVTFLYADNRAGDPGQYGVTPPIGEYDTVAGMVAASVSHAHGDWHGKFTLYHNGGDGNWLSQNTYFTGFADNRSNLLSQYSMDGFRWKEQLSPWQGGTLTAGIDNEWLNGKVTNLGSQTGNQVYQFATPTFRLTSPYLALNHDLVLSKDWVMVPSIGVRFYDHSHYQSKASPHAGLSFVSDDLTVFGNVSNGVNYPGIDAAANSGALSNVPLNLFSGGFLPNFSADGWQNLSPENVDHAEVGLKASPFKSTQIDLSFFIDNVKNRYVFDLTQGAYINYGSYWMRGLEASVKQDLIADWSLFAGLTLLNPSIPNLPYTPEQAVTAGINGPIGPLRFSFDLQYQSRTWALNRARNVAEVNNQRVEAFTVANTRLAYPIAELGKKGEVFVSVENLFDKRYVYRPGYQMPGIWGQIGIAASF</sequence>